<feature type="transmembrane region" description="Helical" evidence="5">
    <location>
        <begin position="410"/>
        <end position="428"/>
    </location>
</feature>
<protein>
    <submittedName>
        <fullName evidence="8">Protein nuclear fusion defective 4</fullName>
    </submittedName>
</protein>
<reference evidence="8 9" key="1">
    <citation type="journal article" date="2018" name="Sci. Data">
        <title>The draft genome sequence of cork oak.</title>
        <authorList>
            <person name="Ramos A.M."/>
            <person name="Usie A."/>
            <person name="Barbosa P."/>
            <person name="Barros P.M."/>
            <person name="Capote T."/>
            <person name="Chaves I."/>
            <person name="Simoes F."/>
            <person name="Abreu I."/>
            <person name="Carrasquinho I."/>
            <person name="Faro C."/>
            <person name="Guimaraes J.B."/>
            <person name="Mendonca D."/>
            <person name="Nobrega F."/>
            <person name="Rodrigues L."/>
            <person name="Saibo N.J.M."/>
            <person name="Varela M.C."/>
            <person name="Egas C."/>
            <person name="Matos J."/>
            <person name="Miguel C.M."/>
            <person name="Oliveira M.M."/>
            <person name="Ricardo C.P."/>
            <person name="Goncalves S."/>
        </authorList>
    </citation>
    <scope>NUCLEOTIDE SEQUENCE [LARGE SCALE GENOMIC DNA]</scope>
    <source>
        <strain evidence="9">cv. HL8</strain>
    </source>
</reference>
<evidence type="ECO:0000256" key="2">
    <source>
        <dbReference type="ARBA" id="ARBA00022692"/>
    </source>
</evidence>
<feature type="domain" description="NFD4 C-terminal" evidence="7">
    <location>
        <begin position="338"/>
        <end position="547"/>
    </location>
</feature>
<dbReference type="InterPro" id="IPR036259">
    <property type="entry name" value="MFS_trans_sf"/>
</dbReference>
<accession>A0AAW0L3I0</accession>
<feature type="transmembrane region" description="Helical" evidence="5">
    <location>
        <begin position="949"/>
        <end position="972"/>
    </location>
</feature>
<feature type="transmembrane region" description="Helical" evidence="5">
    <location>
        <begin position="592"/>
        <end position="611"/>
    </location>
</feature>
<feature type="transmembrane region" description="Helical" evidence="5">
    <location>
        <begin position="466"/>
        <end position="486"/>
    </location>
</feature>
<dbReference type="Gene3D" id="1.20.1250.20">
    <property type="entry name" value="MFS general substrate transporter like domains"/>
    <property type="match status" value="2"/>
</dbReference>
<feature type="transmembrane region" description="Helical" evidence="5">
    <location>
        <begin position="785"/>
        <end position="806"/>
    </location>
</feature>
<feature type="transmembrane region" description="Helical" evidence="5">
    <location>
        <begin position="520"/>
        <end position="541"/>
    </location>
</feature>
<evidence type="ECO:0000256" key="1">
    <source>
        <dbReference type="ARBA" id="ARBA00004141"/>
    </source>
</evidence>
<dbReference type="PANTHER" id="PTHR21576:SF29">
    <property type="entry name" value="NODULIN-LIKE DOMAIN-CONTAINING PROTEIN"/>
    <property type="match status" value="1"/>
</dbReference>
<dbReference type="Pfam" id="PF06813">
    <property type="entry name" value="Nodulin-like"/>
    <property type="match status" value="2"/>
</dbReference>
<feature type="transmembrane region" description="Helical" evidence="5">
    <location>
        <begin position="211"/>
        <end position="232"/>
    </location>
</feature>
<feature type="transmembrane region" description="Helical" evidence="5">
    <location>
        <begin position="147"/>
        <end position="166"/>
    </location>
</feature>
<evidence type="ECO:0000256" key="3">
    <source>
        <dbReference type="ARBA" id="ARBA00022989"/>
    </source>
</evidence>
<dbReference type="Pfam" id="PF23262">
    <property type="entry name" value="NFD4_C"/>
    <property type="match status" value="2"/>
</dbReference>
<dbReference type="AlphaFoldDB" id="A0AAW0L3I0"/>
<feature type="transmembrane region" description="Helical" evidence="5">
    <location>
        <begin position="657"/>
        <end position="677"/>
    </location>
</feature>
<feature type="domain" description="Nodulin-like" evidence="6">
    <location>
        <begin position="17"/>
        <end position="262"/>
    </location>
</feature>
<dbReference type="PANTHER" id="PTHR21576">
    <property type="entry name" value="UNCHARACTERIZED NODULIN-LIKE PROTEIN"/>
    <property type="match status" value="1"/>
</dbReference>
<keyword evidence="3 5" id="KW-1133">Transmembrane helix</keyword>
<feature type="transmembrane region" description="Helical" evidence="5">
    <location>
        <begin position="1040"/>
        <end position="1060"/>
    </location>
</feature>
<feature type="transmembrane region" description="Helical" evidence="5">
    <location>
        <begin position="1008"/>
        <end position="1028"/>
    </location>
</feature>
<dbReference type="InterPro" id="IPR010658">
    <property type="entry name" value="Nodulin-like"/>
</dbReference>
<feature type="transmembrane region" description="Helical" evidence="5">
    <location>
        <begin position="721"/>
        <end position="740"/>
    </location>
</feature>
<feature type="transmembrane region" description="Helical" evidence="5">
    <location>
        <begin position="434"/>
        <end position="454"/>
    </location>
</feature>
<dbReference type="EMBL" id="PKMF04000167">
    <property type="protein sequence ID" value="KAK7845652.1"/>
    <property type="molecule type" value="Genomic_DNA"/>
</dbReference>
<feature type="transmembrane region" description="Helical" evidence="5">
    <location>
        <begin position="18"/>
        <end position="37"/>
    </location>
</feature>
<feature type="transmembrane region" description="Helical" evidence="5">
    <location>
        <begin position="911"/>
        <end position="929"/>
    </location>
</feature>
<feature type="transmembrane region" description="Helical" evidence="5">
    <location>
        <begin position="752"/>
        <end position="773"/>
    </location>
</feature>
<evidence type="ECO:0000256" key="5">
    <source>
        <dbReference type="SAM" id="Phobius"/>
    </source>
</evidence>
<evidence type="ECO:0000259" key="6">
    <source>
        <dbReference type="Pfam" id="PF06813"/>
    </source>
</evidence>
<feature type="domain" description="NFD4 C-terminal" evidence="7">
    <location>
        <begin position="912"/>
        <end position="1121"/>
    </location>
</feature>
<feature type="transmembrane region" description="Helical" evidence="5">
    <location>
        <begin position="337"/>
        <end position="355"/>
    </location>
</feature>
<gene>
    <name evidence="8" type="primary">NFD4_10</name>
    <name evidence="8" type="ORF">CFP56_009055</name>
</gene>
<feature type="transmembrane region" description="Helical" evidence="5">
    <location>
        <begin position="83"/>
        <end position="103"/>
    </location>
</feature>
<name>A0AAW0L3I0_QUESU</name>
<feature type="transmembrane region" description="Helical" evidence="5">
    <location>
        <begin position="244"/>
        <end position="262"/>
    </location>
</feature>
<dbReference type="SUPFAM" id="SSF103473">
    <property type="entry name" value="MFS general substrate transporter"/>
    <property type="match status" value="2"/>
</dbReference>
<feature type="transmembrane region" description="Helical" evidence="5">
    <location>
        <begin position="984"/>
        <end position="1002"/>
    </location>
</feature>
<evidence type="ECO:0000313" key="8">
    <source>
        <dbReference type="EMBL" id="KAK7845652.1"/>
    </source>
</evidence>
<comment type="caution">
    <text evidence="8">The sequence shown here is derived from an EMBL/GenBank/DDBJ whole genome shotgun (WGS) entry which is preliminary data.</text>
</comment>
<dbReference type="Proteomes" id="UP000237347">
    <property type="component" value="Unassembled WGS sequence"/>
</dbReference>
<sequence length="1175" mass="131343">MSSSGLFQFLVQVIKGRWFTVFASLFIMAGGGATYIFRNYSQAIVDALGYDEADINTMSFYKDVGAHVAIVAGLIGEVIPSSLMLFIGAVMNFGGYFMIWLAVKGKIAKPHIWQMCLFIAIGADSQNFTNTAAVVTCVKNFPESRGVVIGLLKGLVGLSGAILTQLHLGIYGNDLDSLILLIGWAPAMVALLFMFTIRLMKTERQRNELRVYLHFFYMTILLAIFLMAVTLLRKYIDFPEAFNVESAIMVTALLVLPIYIVIREEAISWKLKRRQLNNLPTEVIVEEPQALPEHSSGNNNHEQENNEKVSSCFANIFNKPERGEDYTILQAILSVDMLYIFIMSLCGLGTCLTVIDNFRAIGEAKKLQSRTISSIITLISIWNYFGRVYAGFVSELLLLKWKFPRTKMMAFSLFISCIGTLLIAFPIIPGSYYMSSLLVGFSYGAQVTLLFTIISELFGLKYYSTLFNCAQLVSPLGGFLLNSMLVKSFYKREALKDAALGPDGTYPKDPTCIGDHCFRLSFSILACVTFAGILASLILTWRTKDFYKGDIYKKFKVDKSKNSPVDSVKTYNGETYVNGLFQFLVQVIKGRWFTVFASLFIMAGGGATYIFRNYSQAIVDALGYDEADINTMSFYKDVGAHVAIVAGLIGEVMPSSLMLFIGAVMNFGGYFMIWLAVKGKIAKPHIWQMCLFIAIGADSQNFTNTAAVVTCVKNFPESRGVVIGLLKGLVGLSGAILTQLHLGIYGNDLDSLILLIGWAPAMVALLFMFTIRLMKTERQRNELRVYLHFFYMTILLAIFLMAVTLLRKYIDFPEAFNVESAIMVTALLVLPIYIVIREEAISWKLKRRQLNNLPTEVIVEEPQALPEHSSGNNNHEQENNEKVSSCFANIFNKPERGEDYTILQAILSVDMLYIFIMSLCGLGTCLTVIDNFRAIGEAKKLQSRTISSIITLISIWNYFGRVYAGFVSELLLLKWKFPRTKMMAFSLFISCIGTLLIAFPIIPGSYYMSSLLVGFSYGAQVTLLFTIISELFGLKYYSTLFNCAQLVSPLGGFLLNSMLVKSFYKREALKDAALGPDGTYPKDPTCIGDHCFRLSFSILACVTFAGILASLILTWRTKDFYKGDIYKKFKVDKSKNSPVDSVKTYNGETYVKFNKTNKVTPETEMAQQSHTLSGR</sequence>
<comment type="subcellular location">
    <subcellularLocation>
        <location evidence="1">Membrane</location>
        <topology evidence="1">Multi-pass membrane protein</topology>
    </subcellularLocation>
</comment>
<feature type="domain" description="Nodulin-like" evidence="6">
    <location>
        <begin position="591"/>
        <end position="836"/>
    </location>
</feature>
<evidence type="ECO:0000259" key="7">
    <source>
        <dbReference type="Pfam" id="PF23262"/>
    </source>
</evidence>
<dbReference type="GO" id="GO:0016020">
    <property type="term" value="C:membrane"/>
    <property type="evidence" value="ECO:0007669"/>
    <property type="project" value="UniProtKB-SubCell"/>
</dbReference>
<evidence type="ECO:0000313" key="9">
    <source>
        <dbReference type="Proteomes" id="UP000237347"/>
    </source>
</evidence>
<keyword evidence="4 5" id="KW-0472">Membrane</keyword>
<feature type="transmembrane region" description="Helical" evidence="5">
    <location>
        <begin position="1094"/>
        <end position="1115"/>
    </location>
</feature>
<feature type="transmembrane region" description="Helical" evidence="5">
    <location>
        <begin position="375"/>
        <end position="398"/>
    </location>
</feature>
<evidence type="ECO:0000256" key="4">
    <source>
        <dbReference type="ARBA" id="ARBA00023136"/>
    </source>
</evidence>
<keyword evidence="2 5" id="KW-0812">Transmembrane</keyword>
<feature type="transmembrane region" description="Helical" evidence="5">
    <location>
        <begin position="178"/>
        <end position="199"/>
    </location>
</feature>
<feature type="transmembrane region" description="Helical" evidence="5">
    <location>
        <begin position="818"/>
        <end position="836"/>
    </location>
</feature>
<proteinExistence type="predicted"/>
<organism evidence="8 9">
    <name type="scientific">Quercus suber</name>
    <name type="common">Cork oak</name>
    <dbReference type="NCBI Taxonomy" id="58331"/>
    <lineage>
        <taxon>Eukaryota</taxon>
        <taxon>Viridiplantae</taxon>
        <taxon>Streptophyta</taxon>
        <taxon>Embryophyta</taxon>
        <taxon>Tracheophyta</taxon>
        <taxon>Spermatophyta</taxon>
        <taxon>Magnoliopsida</taxon>
        <taxon>eudicotyledons</taxon>
        <taxon>Gunneridae</taxon>
        <taxon>Pentapetalae</taxon>
        <taxon>rosids</taxon>
        <taxon>fabids</taxon>
        <taxon>Fagales</taxon>
        <taxon>Fagaceae</taxon>
        <taxon>Quercus</taxon>
    </lineage>
</organism>
<keyword evidence="9" id="KW-1185">Reference proteome</keyword>
<dbReference type="InterPro" id="IPR056555">
    <property type="entry name" value="NFD4_C"/>
</dbReference>